<feature type="transmembrane region" description="Helical" evidence="1">
    <location>
        <begin position="215"/>
        <end position="240"/>
    </location>
</feature>
<proteinExistence type="predicted"/>
<dbReference type="InterPro" id="IPR052724">
    <property type="entry name" value="GT117_domain-containing"/>
</dbReference>
<feature type="transmembrane region" description="Helical" evidence="1">
    <location>
        <begin position="252"/>
        <end position="276"/>
    </location>
</feature>
<feature type="transmembrane region" description="Helical" evidence="1">
    <location>
        <begin position="77"/>
        <end position="98"/>
    </location>
</feature>
<comment type="caution">
    <text evidence="2">The sequence shown here is derived from an EMBL/GenBank/DDBJ whole genome shotgun (WGS) entry which is preliminary data.</text>
</comment>
<feature type="transmembrane region" description="Helical" evidence="1">
    <location>
        <begin position="118"/>
        <end position="135"/>
    </location>
</feature>
<dbReference type="PANTHER" id="PTHR16214:SF3">
    <property type="entry name" value="TRANSMEMBRANE PROTEIN 260"/>
    <property type="match status" value="1"/>
</dbReference>
<keyword evidence="3" id="KW-1185">Reference proteome</keyword>
<dbReference type="Pfam" id="PF11028">
    <property type="entry name" value="TMEM260-like"/>
    <property type="match status" value="1"/>
</dbReference>
<dbReference type="PANTHER" id="PTHR16214">
    <property type="entry name" value="TRANSMEMBRANE PROTEIN 260"/>
    <property type="match status" value="1"/>
</dbReference>
<keyword evidence="1" id="KW-1133">Transmembrane helix</keyword>
<organism evidence="2 3">
    <name type="scientific">Pedobacter albus</name>
    <dbReference type="NCBI Taxonomy" id="3113905"/>
    <lineage>
        <taxon>Bacteria</taxon>
        <taxon>Pseudomonadati</taxon>
        <taxon>Bacteroidota</taxon>
        <taxon>Sphingobacteriia</taxon>
        <taxon>Sphingobacteriales</taxon>
        <taxon>Sphingobacteriaceae</taxon>
        <taxon>Pedobacter</taxon>
    </lineage>
</organism>
<feature type="transmembrane region" description="Helical" evidence="1">
    <location>
        <begin position="147"/>
        <end position="163"/>
    </location>
</feature>
<sequence>MKTFKRINNALGFVLFALAAVAYWLCMEPTVSFWDCGEFISASFKLQVGHQPGAPLFLMIGRMFSLLAAGDLSKVAYWVNLVSVLSSAATVMFLFWSINAIALKIVKKDAATLNTTQLWSIIAAGTIGALAYAFSDTFWFSAVESEVYAISTLCTAIVFWAILKWEQQMNDKWILFIAYIIGLSIGIHLLSLLAIPAISLVYYFRKQENPTLWGIAKAFLIGCVLLGIVQFGVIQYFVLFASKFDILFVNSFGLGFGSGALAFVALFALALGYGIYYSIKKSYYQLNLGLLSLALVIFGFCSYFMIIIRANAKTDINLSNPDTPVSLFSYLSRQQYEDKPLLYGQFYNSKPVETNETGVTYRKGDKTYEESGKTYKRVYDTNTFLPRTYSDKPSHVSFYQSWMGLADGQTPTFWQNMSFMNSYQMGFMYWRYFAWNFVGRQNDEQGQGAIHQGNWLSGIKPIDALHLGNQDKLPPSIKENAGYNLFYGLPLVLGLLGMAYLYRKNKKDGLVVALLFFCTGLAIILYINQDPLQVRERDYAYVGSFYAFAILIGIGVLAVKELLARIASNKVSLAIATSLCMLAVPVLMAARGWNDHNRSGKTTALDMAKNYLNSCEPNAILFTNADNDTYPLWYAQEVEGIRTDVRVICLQFLGSEAFLDQMKKQQHLSAPLPISLVHNQYKEGVRDYMPYVDYGIKDSVELTDLLSVLTSDNKEDKVQLNDGSYENFLPTQKLKLTIDPAQILATKTVALADKDKIAPQMEWEFKKNYALKSDLAMFDIIVHNQWKRPIYFATSVSDDTYIGLDKYLYMEGYAYRLLPLKPNNDPNADKTEQTNNRLAFKHYKNFELGGFKKAKYIDPESRRVLQGTWTYANTLSANLIRENSIAQAKEVINKSIKELPLKNYSIMDTLNKISLVQNLYLVNDNQQASQIAKETTGFLAQEFEYILSLKPEEQRAFINDIRRGMYVLQSLDKITEDHKQIDLNKVFKQQLKDYETRFTNSLG</sequence>
<feature type="transmembrane region" description="Helical" evidence="1">
    <location>
        <begin position="539"/>
        <end position="559"/>
    </location>
</feature>
<reference evidence="2 3" key="1">
    <citation type="submission" date="2024-01" db="EMBL/GenBank/DDBJ databases">
        <title>Pedobacter sp. nov., isolated from fresh soil.</title>
        <authorList>
            <person name="Le N.T.T."/>
        </authorList>
    </citation>
    <scope>NUCLEOTIDE SEQUENCE [LARGE SCALE GENOMIC DNA]</scope>
    <source>
        <strain evidence="2 3">KR3-3</strain>
    </source>
</reference>
<protein>
    <submittedName>
        <fullName evidence="2">DUF2723 domain-containing protein</fullName>
    </submittedName>
</protein>
<feature type="transmembrane region" description="Helical" evidence="1">
    <location>
        <begin position="175"/>
        <end position="203"/>
    </location>
</feature>
<feature type="transmembrane region" description="Helical" evidence="1">
    <location>
        <begin position="509"/>
        <end position="527"/>
    </location>
</feature>
<keyword evidence="1" id="KW-0472">Membrane</keyword>
<dbReference type="Proteomes" id="UP001336835">
    <property type="component" value="Unassembled WGS sequence"/>
</dbReference>
<evidence type="ECO:0000313" key="2">
    <source>
        <dbReference type="EMBL" id="MEE1944626.1"/>
    </source>
</evidence>
<name>A0ABU7I589_9SPHI</name>
<evidence type="ECO:0000256" key="1">
    <source>
        <dbReference type="SAM" id="Phobius"/>
    </source>
</evidence>
<dbReference type="EMBL" id="JAZDQT010000001">
    <property type="protein sequence ID" value="MEE1944626.1"/>
    <property type="molecule type" value="Genomic_DNA"/>
</dbReference>
<keyword evidence="1" id="KW-0812">Transmembrane</keyword>
<accession>A0ABU7I589</accession>
<dbReference type="InterPro" id="IPR021280">
    <property type="entry name" value="TMEM260-like"/>
</dbReference>
<evidence type="ECO:0000313" key="3">
    <source>
        <dbReference type="Proteomes" id="UP001336835"/>
    </source>
</evidence>
<feature type="transmembrane region" description="Helical" evidence="1">
    <location>
        <begin position="571"/>
        <end position="593"/>
    </location>
</feature>
<feature type="transmembrane region" description="Helical" evidence="1">
    <location>
        <begin position="288"/>
        <end position="308"/>
    </location>
</feature>
<dbReference type="RefSeq" id="WP_330106992.1">
    <property type="nucleotide sequence ID" value="NZ_JAZDQT010000001.1"/>
</dbReference>
<gene>
    <name evidence="2" type="ORF">VRU48_05875</name>
</gene>